<keyword evidence="2" id="KW-1133">Transmembrane helix</keyword>
<feature type="domain" description="P-type ATPase N-terminal" evidence="3">
    <location>
        <begin position="36"/>
        <end position="92"/>
    </location>
</feature>
<name>A0A5J4WUA0_9EUKA</name>
<proteinExistence type="predicted"/>
<dbReference type="SUPFAM" id="SSF81665">
    <property type="entry name" value="Calcium ATPase, transmembrane domain M"/>
    <property type="match status" value="1"/>
</dbReference>
<evidence type="ECO:0000259" key="3">
    <source>
        <dbReference type="Pfam" id="PF16209"/>
    </source>
</evidence>
<organism evidence="4 5">
    <name type="scientific">Streblomastix strix</name>
    <dbReference type="NCBI Taxonomy" id="222440"/>
    <lineage>
        <taxon>Eukaryota</taxon>
        <taxon>Metamonada</taxon>
        <taxon>Preaxostyla</taxon>
        <taxon>Oxymonadida</taxon>
        <taxon>Streblomastigidae</taxon>
        <taxon>Streblomastix</taxon>
    </lineage>
</organism>
<keyword evidence="2" id="KW-0812">Transmembrane</keyword>
<keyword evidence="2" id="KW-0472">Membrane</keyword>
<feature type="compositionally biased region" description="Polar residues" evidence="1">
    <location>
        <begin position="1"/>
        <end position="21"/>
    </location>
</feature>
<dbReference type="Proteomes" id="UP000324800">
    <property type="component" value="Unassembled WGS sequence"/>
</dbReference>
<dbReference type="InterPro" id="IPR032631">
    <property type="entry name" value="P-type_ATPase_N"/>
</dbReference>
<evidence type="ECO:0000313" key="5">
    <source>
        <dbReference type="Proteomes" id="UP000324800"/>
    </source>
</evidence>
<reference evidence="4 5" key="1">
    <citation type="submission" date="2019-03" db="EMBL/GenBank/DDBJ databases">
        <title>Single cell metagenomics reveals metabolic interactions within the superorganism composed of flagellate Streblomastix strix and complex community of Bacteroidetes bacteria on its surface.</title>
        <authorList>
            <person name="Treitli S.C."/>
            <person name="Kolisko M."/>
            <person name="Husnik F."/>
            <person name="Keeling P."/>
            <person name="Hampl V."/>
        </authorList>
    </citation>
    <scope>NUCLEOTIDE SEQUENCE [LARGE SCALE GENOMIC DNA]</scope>
    <source>
        <strain evidence="4">ST1C</strain>
    </source>
</reference>
<evidence type="ECO:0000256" key="2">
    <source>
        <dbReference type="SAM" id="Phobius"/>
    </source>
</evidence>
<dbReference type="OrthoDB" id="377733at2759"/>
<accession>A0A5J4WUA0</accession>
<protein>
    <recommendedName>
        <fullName evidence="3">P-type ATPase N-terminal domain-containing protein</fullName>
    </recommendedName>
</protein>
<dbReference type="Pfam" id="PF16209">
    <property type="entry name" value="PhoLip_ATPase_N"/>
    <property type="match status" value="1"/>
</dbReference>
<dbReference type="PANTHER" id="PTHR24092">
    <property type="entry name" value="PROBABLE PHOSPHOLIPID-TRANSPORTING ATPASE"/>
    <property type="match status" value="1"/>
</dbReference>
<dbReference type="PANTHER" id="PTHR24092:SF150">
    <property type="entry name" value="PHOSPHOLIPID-TRANSPORTING ATPASE"/>
    <property type="match status" value="1"/>
</dbReference>
<feature type="region of interest" description="Disordered" evidence="1">
    <location>
        <begin position="1"/>
        <end position="23"/>
    </location>
</feature>
<dbReference type="GO" id="GO:0140326">
    <property type="term" value="F:ATPase-coupled intramembrane lipid transporter activity"/>
    <property type="evidence" value="ECO:0007669"/>
    <property type="project" value="TreeGrafter"/>
</dbReference>
<dbReference type="InterPro" id="IPR023298">
    <property type="entry name" value="ATPase_P-typ_TM_dom_sf"/>
</dbReference>
<evidence type="ECO:0000256" key="1">
    <source>
        <dbReference type="SAM" id="MobiDB-lite"/>
    </source>
</evidence>
<feature type="transmembrane region" description="Helical" evidence="2">
    <location>
        <begin position="85"/>
        <end position="104"/>
    </location>
</feature>
<comment type="caution">
    <text evidence="4">The sequence shown here is derived from an EMBL/GenBank/DDBJ whole genome shotgun (WGS) entry which is preliminary data.</text>
</comment>
<evidence type="ECO:0000313" key="4">
    <source>
        <dbReference type="EMBL" id="KAA6397729.1"/>
    </source>
</evidence>
<gene>
    <name evidence="4" type="ORF">EZS28_006747</name>
</gene>
<dbReference type="GO" id="GO:0045332">
    <property type="term" value="P:phospholipid translocation"/>
    <property type="evidence" value="ECO:0007669"/>
    <property type="project" value="TreeGrafter"/>
</dbReference>
<dbReference type="GO" id="GO:0005886">
    <property type="term" value="C:plasma membrane"/>
    <property type="evidence" value="ECO:0007669"/>
    <property type="project" value="TreeGrafter"/>
</dbReference>
<dbReference type="AlphaFoldDB" id="A0A5J4WUA0"/>
<sequence>MSQSNTKEPQTVKQDPNSNVPSPFGRKFQIFDPGNETQFTDNTVHTAKYTWWNFLPVAIFEQLRRVSNFYFIFQMIMNLLPGVGVFSPVTAIIPVGLIIGIDILKDGILDQRRHKADRILNRKAVCMFRGKEFEQIVTCKIHVVAVHVNYPLTQAKQVSVPTQSVQTIEQQQSENQLDEMQDGLFVQDNVGNQSYAIENHPEMRGMLVRKSQNYELQINKRMLRAICVVIAETKLAFQAAQSKSIRNILTEVMLFFREFLDASVEVLLPDFDRKKLSIEIKDLAKLLFDEKLISIKLQFICVCMDGGNIYGESFLFILISQPLNLEKPFLYQIVRIKGDIEGFQNLGKNLAWYFKLKGMILSYYATDGCLVQVGDLSLNSYKSFLLLIESGFILPNQSPCACHLNQNAFKHAIIQIISLSTYVDLRNEKISKLSQEFFDSVKDLHLFAITLEPQRGLVSFYESDFELAADVLNMTQQALQYLNDLILNYKEFLSGDWRQVVQCLGVNLSQQICKQNNGAHYALAYNLTPAGALSLSKGNMLLCLDLPSCPERDQIPQLLRYCQTSDMLYSKKQQLFEGLTETELREYDVNEEENNDEEQKQQQDDPQQYKPYRNMAFEEQKDNGIIKIKTTCKVSDLINVLNFTQVPAQAEWKIVLKAQRSIRD</sequence>
<dbReference type="EMBL" id="SNRW01001114">
    <property type="protein sequence ID" value="KAA6397729.1"/>
    <property type="molecule type" value="Genomic_DNA"/>
</dbReference>
<feature type="region of interest" description="Disordered" evidence="1">
    <location>
        <begin position="589"/>
        <end position="609"/>
    </location>
</feature>